<dbReference type="RefSeq" id="WP_282543020.1">
    <property type="nucleotide sequence ID" value="NZ_JASCIQ010000013.1"/>
</dbReference>
<evidence type="ECO:0000259" key="9">
    <source>
        <dbReference type="PROSITE" id="PS50850"/>
    </source>
</evidence>
<dbReference type="Proteomes" id="UP001223978">
    <property type="component" value="Unassembled WGS sequence"/>
</dbReference>
<protein>
    <submittedName>
        <fullName evidence="10">MFS transporter</fullName>
    </submittedName>
</protein>
<feature type="transmembrane region" description="Helical" evidence="8">
    <location>
        <begin position="194"/>
        <end position="219"/>
    </location>
</feature>
<evidence type="ECO:0000256" key="7">
    <source>
        <dbReference type="SAM" id="MobiDB-lite"/>
    </source>
</evidence>
<comment type="caution">
    <text evidence="10">The sequence shown here is derived from an EMBL/GenBank/DDBJ whole genome shotgun (WGS) entry which is preliminary data.</text>
</comment>
<dbReference type="InterPro" id="IPR036259">
    <property type="entry name" value="MFS_trans_sf"/>
</dbReference>
<dbReference type="InterPro" id="IPR005829">
    <property type="entry name" value="Sugar_transporter_CS"/>
</dbReference>
<feature type="transmembrane region" description="Helical" evidence="8">
    <location>
        <begin position="440"/>
        <end position="463"/>
    </location>
</feature>
<dbReference type="PROSITE" id="PS00217">
    <property type="entry name" value="SUGAR_TRANSPORT_2"/>
    <property type="match status" value="1"/>
</dbReference>
<reference evidence="10 11" key="1">
    <citation type="submission" date="2023-05" db="EMBL/GenBank/DDBJ databases">
        <title>Draft genome sequence of Streptomyces sp. B-S-A6 isolated from a cave soil in Thailand.</title>
        <authorList>
            <person name="Chamroensaksri N."/>
            <person name="Muangham S."/>
        </authorList>
    </citation>
    <scope>NUCLEOTIDE SEQUENCE [LARGE SCALE GENOMIC DNA]</scope>
    <source>
        <strain evidence="10 11">B-S-A6</strain>
    </source>
</reference>
<dbReference type="PANTHER" id="PTHR43045">
    <property type="entry name" value="SHIKIMATE TRANSPORTER"/>
    <property type="match status" value="1"/>
</dbReference>
<feature type="region of interest" description="Disordered" evidence="7">
    <location>
        <begin position="1"/>
        <end position="50"/>
    </location>
</feature>
<evidence type="ECO:0000256" key="1">
    <source>
        <dbReference type="ARBA" id="ARBA00004651"/>
    </source>
</evidence>
<keyword evidence="5 8" id="KW-1133">Transmembrane helix</keyword>
<evidence type="ECO:0000256" key="2">
    <source>
        <dbReference type="ARBA" id="ARBA00022448"/>
    </source>
</evidence>
<feature type="compositionally biased region" description="Basic and acidic residues" evidence="7">
    <location>
        <begin position="7"/>
        <end position="43"/>
    </location>
</feature>
<dbReference type="Gene3D" id="1.20.1250.20">
    <property type="entry name" value="MFS general substrate transporter like domains"/>
    <property type="match status" value="2"/>
</dbReference>
<feature type="transmembrane region" description="Helical" evidence="8">
    <location>
        <begin position="413"/>
        <end position="434"/>
    </location>
</feature>
<dbReference type="InterPro" id="IPR005828">
    <property type="entry name" value="MFS_sugar_transport-like"/>
</dbReference>
<feature type="transmembrane region" description="Helical" evidence="8">
    <location>
        <begin position="158"/>
        <end position="182"/>
    </location>
</feature>
<keyword evidence="6 8" id="KW-0472">Membrane</keyword>
<evidence type="ECO:0000256" key="3">
    <source>
        <dbReference type="ARBA" id="ARBA00022475"/>
    </source>
</evidence>
<dbReference type="PANTHER" id="PTHR43045:SF2">
    <property type="entry name" value="INNER MEMBRANE METABOLITE TRANSPORT PROTEIN YHJE"/>
    <property type="match status" value="1"/>
</dbReference>
<gene>
    <name evidence="10" type="ORF">QIS96_14805</name>
</gene>
<evidence type="ECO:0000313" key="10">
    <source>
        <dbReference type="EMBL" id="MDI3405082.1"/>
    </source>
</evidence>
<organism evidence="10 11">
    <name type="scientific">Streptomyces cavernicola</name>
    <dbReference type="NCBI Taxonomy" id="3043613"/>
    <lineage>
        <taxon>Bacteria</taxon>
        <taxon>Bacillati</taxon>
        <taxon>Actinomycetota</taxon>
        <taxon>Actinomycetes</taxon>
        <taxon>Kitasatosporales</taxon>
        <taxon>Streptomycetaceae</taxon>
        <taxon>Streptomyces</taxon>
    </lineage>
</organism>
<name>A0ABT6SBR1_9ACTN</name>
<feature type="domain" description="Major facilitator superfamily (MFS) profile" evidence="9">
    <location>
        <begin position="57"/>
        <end position="466"/>
    </location>
</feature>
<feature type="transmembrane region" description="Helical" evidence="8">
    <location>
        <begin position="349"/>
        <end position="368"/>
    </location>
</feature>
<dbReference type="PROSITE" id="PS50850">
    <property type="entry name" value="MFS"/>
    <property type="match status" value="1"/>
</dbReference>
<comment type="subcellular location">
    <subcellularLocation>
        <location evidence="1">Cell membrane</location>
        <topology evidence="1">Multi-pass membrane protein</topology>
    </subcellularLocation>
</comment>
<feature type="transmembrane region" description="Helical" evidence="8">
    <location>
        <begin position="231"/>
        <end position="250"/>
    </location>
</feature>
<dbReference type="InterPro" id="IPR020846">
    <property type="entry name" value="MFS_dom"/>
</dbReference>
<dbReference type="Pfam" id="PF00083">
    <property type="entry name" value="Sugar_tr"/>
    <property type="match status" value="1"/>
</dbReference>
<evidence type="ECO:0000313" key="11">
    <source>
        <dbReference type="Proteomes" id="UP001223978"/>
    </source>
</evidence>
<accession>A0ABT6SBR1</accession>
<evidence type="ECO:0000256" key="4">
    <source>
        <dbReference type="ARBA" id="ARBA00022692"/>
    </source>
</evidence>
<dbReference type="EMBL" id="JASCIQ010000013">
    <property type="protein sequence ID" value="MDI3405082.1"/>
    <property type="molecule type" value="Genomic_DNA"/>
</dbReference>
<dbReference type="SUPFAM" id="SSF103473">
    <property type="entry name" value="MFS general substrate transporter"/>
    <property type="match status" value="1"/>
</dbReference>
<evidence type="ECO:0000256" key="8">
    <source>
        <dbReference type="SAM" id="Phobius"/>
    </source>
</evidence>
<evidence type="ECO:0000256" key="5">
    <source>
        <dbReference type="ARBA" id="ARBA00022989"/>
    </source>
</evidence>
<keyword evidence="2" id="KW-0813">Transport</keyword>
<feature type="transmembrane region" description="Helical" evidence="8">
    <location>
        <begin position="130"/>
        <end position="152"/>
    </location>
</feature>
<feature type="transmembrane region" description="Helical" evidence="8">
    <location>
        <begin position="319"/>
        <end position="342"/>
    </location>
</feature>
<feature type="transmembrane region" description="Helical" evidence="8">
    <location>
        <begin position="95"/>
        <end position="118"/>
    </location>
</feature>
<feature type="transmembrane region" description="Helical" evidence="8">
    <location>
        <begin position="279"/>
        <end position="299"/>
    </location>
</feature>
<sequence>MQQDPQAEAKPEARPEAQSEAKLDAHPEAKLDAHPEAKPDAHPDAQPAAQARDARRAGVTAFVGTTIEWFDFYIYGSASALVLGKVFFADASPAVGTLAAFATFWVGFLARPLGGLIFGHFGDKYGRKKALVTTLTMMGAATFCVGLLPGYAQIGAAAPILLVLLRMIQGVAMGGEWGGAVLIATEYAPPKRKLLYGAFAQQGSPVGNLLATLAFLGIAQLPDAAFESWGWRVPFLFSAVLVGIGLFIRLRLAETPEMQTALARNKPVKLPIKTVLTRYPLLVFLGVIAGTAGVAITYVKTTFALSWATSDLDFDRSTFLTVISLALVVQVIVQPFGAVLASKWPVRKAVLWMLLPEFVLLPLMFVLVATGDFWLAVLGMGLATFPHAMYYAALAGILARVYPVEVRYTGMSLSYQLCTTLFAGTAPIVSQWLLSTSGSIWPVVGLGLGYTALTLAGVLPLLARTGGDNVLAPANSRTTQPA</sequence>
<feature type="transmembrane region" description="Helical" evidence="8">
    <location>
        <begin position="374"/>
        <end position="401"/>
    </location>
</feature>
<keyword evidence="11" id="KW-1185">Reference proteome</keyword>
<dbReference type="CDD" id="cd17369">
    <property type="entry name" value="MFS_ShiA_like"/>
    <property type="match status" value="1"/>
</dbReference>
<keyword evidence="4 8" id="KW-0812">Transmembrane</keyword>
<evidence type="ECO:0000256" key="6">
    <source>
        <dbReference type="ARBA" id="ARBA00023136"/>
    </source>
</evidence>
<proteinExistence type="predicted"/>
<keyword evidence="3" id="KW-1003">Cell membrane</keyword>